<dbReference type="GO" id="GO:0046488">
    <property type="term" value="P:phosphatidylinositol metabolic process"/>
    <property type="evidence" value="ECO:0007669"/>
    <property type="project" value="TreeGrafter"/>
</dbReference>
<comment type="cofactor">
    <cofactor evidence="11">
        <name>Ca(2+)</name>
        <dbReference type="ChEBI" id="CHEBI:29108"/>
    </cofactor>
    <text evidence="11">Binds 1 Ca(2+) ion per subunit.</text>
</comment>
<dbReference type="Pfam" id="PF08703">
    <property type="entry name" value="PLC-beta_C"/>
    <property type="match status" value="1"/>
</dbReference>
<dbReference type="InterPro" id="IPR001711">
    <property type="entry name" value="PLipase_C_Pinositol-sp_Y"/>
</dbReference>
<accession>S4RTE5</accession>
<evidence type="ECO:0000259" key="14">
    <source>
        <dbReference type="PROSITE" id="PS50004"/>
    </source>
</evidence>
<feature type="region of interest" description="Disordered" evidence="13">
    <location>
        <begin position="384"/>
        <end position="436"/>
    </location>
</feature>
<dbReference type="SUPFAM" id="SSF51695">
    <property type="entry name" value="PLC-like phosphodiesterases"/>
    <property type="match status" value="1"/>
</dbReference>
<keyword evidence="6 12" id="KW-0443">Lipid metabolism</keyword>
<dbReference type="GO" id="GO:0007186">
    <property type="term" value="P:G protein-coupled receptor signaling pathway"/>
    <property type="evidence" value="ECO:0007669"/>
    <property type="project" value="TreeGrafter"/>
</dbReference>
<keyword evidence="7" id="KW-0807">Transducer</keyword>
<comment type="catalytic activity">
    <reaction evidence="9">
        <text>a 1,2-diacyl-sn-glycero-3-phospho-(1D-myo-inositol) + H2O = 1D-myo-inositol 1-phosphate + a 1,2-diacyl-sn-glycerol + H(+)</text>
        <dbReference type="Rhea" id="RHEA:43484"/>
        <dbReference type="ChEBI" id="CHEBI:15377"/>
        <dbReference type="ChEBI" id="CHEBI:15378"/>
        <dbReference type="ChEBI" id="CHEBI:17815"/>
        <dbReference type="ChEBI" id="CHEBI:57880"/>
        <dbReference type="ChEBI" id="CHEBI:58433"/>
    </reaction>
    <physiologicalReaction direction="left-to-right" evidence="9">
        <dbReference type="Rhea" id="RHEA:43485"/>
    </physiologicalReaction>
</comment>
<evidence type="ECO:0000256" key="4">
    <source>
        <dbReference type="ARBA" id="ARBA00022837"/>
    </source>
</evidence>
<evidence type="ECO:0000256" key="2">
    <source>
        <dbReference type="ARBA" id="ARBA00022553"/>
    </source>
</evidence>
<reference evidence="16" key="2">
    <citation type="submission" date="2025-09" db="UniProtKB">
        <authorList>
            <consortium name="Ensembl"/>
        </authorList>
    </citation>
    <scope>IDENTIFICATION</scope>
</reference>
<dbReference type="AlphaFoldDB" id="S4RTE5"/>
<feature type="compositionally biased region" description="Low complexity" evidence="13">
    <location>
        <begin position="415"/>
        <end position="427"/>
    </location>
</feature>
<evidence type="ECO:0000256" key="1">
    <source>
        <dbReference type="ARBA" id="ARBA00012368"/>
    </source>
</evidence>
<keyword evidence="2" id="KW-0597">Phosphoprotein</keyword>
<evidence type="ECO:0000256" key="10">
    <source>
        <dbReference type="PIRSR" id="PIRSR000956-1"/>
    </source>
</evidence>
<dbReference type="PIRSF" id="PIRSF000956">
    <property type="entry name" value="PLC-beta"/>
    <property type="match status" value="1"/>
</dbReference>
<dbReference type="InterPro" id="IPR017946">
    <property type="entry name" value="PLC-like_Pdiesterase_TIM-brl"/>
</dbReference>
<dbReference type="Pfam" id="PF00388">
    <property type="entry name" value="PI-PLC-X"/>
    <property type="match status" value="1"/>
</dbReference>
<dbReference type="PRINTS" id="PR00390">
    <property type="entry name" value="PHPHLIPASEC"/>
</dbReference>
<feature type="compositionally biased region" description="Low complexity" evidence="13">
    <location>
        <begin position="831"/>
        <end position="842"/>
    </location>
</feature>
<dbReference type="GeneTree" id="ENSGT00940000155428"/>
<dbReference type="STRING" id="7757.ENSPMAP00000008485"/>
<evidence type="ECO:0000256" key="8">
    <source>
        <dbReference type="ARBA" id="ARBA00023674"/>
    </source>
</evidence>
<protein>
    <recommendedName>
        <fullName evidence="1 12">Phosphoinositide phospholipase C</fullName>
        <ecNumber evidence="1 12">3.1.4.11</ecNumber>
    </recommendedName>
</protein>
<feature type="domain" description="PI-PLC Y-box" evidence="15">
    <location>
        <begin position="512"/>
        <end position="628"/>
    </location>
</feature>
<dbReference type="EC" id="3.1.4.11" evidence="1 12"/>
<dbReference type="HOGENOM" id="CLU_002738_2_0_1"/>
<dbReference type="InterPro" id="IPR053945">
    <property type="entry name" value="PLCB1-4-like_EFh"/>
</dbReference>
<dbReference type="FunFam" id="3.20.20.190:FF:000084">
    <property type="match status" value="1"/>
</dbReference>
<dbReference type="PROSITE" id="PS50007">
    <property type="entry name" value="PIPLC_X_DOMAIN"/>
    <property type="match status" value="1"/>
</dbReference>
<dbReference type="GO" id="GO:0005737">
    <property type="term" value="C:cytoplasm"/>
    <property type="evidence" value="ECO:0007669"/>
    <property type="project" value="TreeGrafter"/>
</dbReference>
<evidence type="ECO:0000259" key="15">
    <source>
        <dbReference type="PROSITE" id="PS50008"/>
    </source>
</evidence>
<dbReference type="Gene3D" id="2.60.40.150">
    <property type="entry name" value="C2 domain"/>
    <property type="match status" value="1"/>
</dbReference>
<dbReference type="CDD" id="cd08591">
    <property type="entry name" value="PI-PLCc_beta"/>
    <property type="match status" value="1"/>
</dbReference>
<evidence type="ECO:0000256" key="13">
    <source>
        <dbReference type="SAM" id="MobiDB-lite"/>
    </source>
</evidence>
<dbReference type="GO" id="GO:0051209">
    <property type="term" value="P:release of sequestered calcium ion into cytosol"/>
    <property type="evidence" value="ECO:0007669"/>
    <property type="project" value="TreeGrafter"/>
</dbReference>
<comment type="catalytic activity">
    <reaction evidence="8">
        <text>a 1,2-diacyl-sn-glycero-3-phospho-(1D-myo-inositol-4,5-bisphosphate) + H2O = 1D-myo-inositol 1,4,5-trisphosphate + a 1,2-diacyl-sn-glycerol + H(+)</text>
        <dbReference type="Rhea" id="RHEA:33179"/>
        <dbReference type="ChEBI" id="CHEBI:15377"/>
        <dbReference type="ChEBI" id="CHEBI:15378"/>
        <dbReference type="ChEBI" id="CHEBI:17815"/>
        <dbReference type="ChEBI" id="CHEBI:58456"/>
        <dbReference type="ChEBI" id="CHEBI:203600"/>
        <dbReference type="EC" id="3.1.4.11"/>
    </reaction>
    <physiologicalReaction direction="left-to-right" evidence="8">
        <dbReference type="Rhea" id="RHEA:33180"/>
    </physiologicalReaction>
</comment>
<dbReference type="OMA" id="PIVFKKX"/>
<dbReference type="Pfam" id="PF22631">
    <property type="entry name" value="PLCB1-4-like_EFh"/>
    <property type="match status" value="1"/>
</dbReference>
<dbReference type="Gene3D" id="2.30.29.240">
    <property type="match status" value="1"/>
</dbReference>
<feature type="compositionally biased region" description="Basic residues" evidence="13">
    <location>
        <begin position="384"/>
        <end position="393"/>
    </location>
</feature>
<dbReference type="PROSITE" id="PS50004">
    <property type="entry name" value="C2"/>
    <property type="match status" value="1"/>
</dbReference>
<evidence type="ECO:0000256" key="5">
    <source>
        <dbReference type="ARBA" id="ARBA00022963"/>
    </source>
</evidence>
<feature type="compositionally biased region" description="Acidic residues" evidence="13">
    <location>
        <begin position="479"/>
        <end position="489"/>
    </location>
</feature>
<keyword evidence="5 12" id="KW-0442">Lipid degradation</keyword>
<dbReference type="SUPFAM" id="SSF50729">
    <property type="entry name" value="PH domain-like"/>
    <property type="match status" value="1"/>
</dbReference>
<feature type="active site" evidence="10">
    <location>
        <position position="298"/>
    </location>
</feature>
<dbReference type="InterPro" id="IPR000008">
    <property type="entry name" value="C2_dom"/>
</dbReference>
<reference evidence="16" key="1">
    <citation type="submission" date="2025-08" db="UniProtKB">
        <authorList>
            <consortium name="Ensembl"/>
        </authorList>
    </citation>
    <scope>IDENTIFICATION</scope>
</reference>
<dbReference type="PANTHER" id="PTHR10336:SF149">
    <property type="entry name" value="1-PHOSPHATIDYLINOSITOL 4,5-BISPHOSPHATE PHOSPHODIESTERASE CLASSES I AND II"/>
    <property type="match status" value="1"/>
</dbReference>
<dbReference type="SUPFAM" id="SSF47473">
    <property type="entry name" value="EF-hand"/>
    <property type="match status" value="1"/>
</dbReference>
<proteinExistence type="predicted"/>
<dbReference type="InterPro" id="IPR011992">
    <property type="entry name" value="EF-hand-dom_pair"/>
</dbReference>
<feature type="domain" description="C2" evidence="14">
    <location>
        <begin position="628"/>
        <end position="756"/>
    </location>
</feature>
<dbReference type="SUPFAM" id="SSF49562">
    <property type="entry name" value="C2 domain (Calcium/lipid-binding domain, CaLB)"/>
    <property type="match status" value="1"/>
</dbReference>
<dbReference type="GO" id="GO:0016042">
    <property type="term" value="P:lipid catabolic process"/>
    <property type="evidence" value="ECO:0007669"/>
    <property type="project" value="UniProtKB-KW"/>
</dbReference>
<dbReference type="Gene3D" id="1.20.1230.10">
    <property type="entry name" value="Phospholipase C beta, distal C-terminal domain"/>
    <property type="match status" value="1"/>
</dbReference>
<dbReference type="InterPro" id="IPR014815">
    <property type="entry name" value="PLC-beta_C"/>
</dbReference>
<dbReference type="InterPro" id="IPR001192">
    <property type="entry name" value="PI-PLC_fam"/>
</dbReference>
<dbReference type="InterPro" id="IPR016280">
    <property type="entry name" value="PLC-beta"/>
</dbReference>
<sequence length="985" mass="110100">QDGKLRDVFESGNGEGRLEQKTVTVVFGSDFVNLTFLNFVAFSEEIAKEWATGIFQLASNLLYHNSSRDIFLDKLYTKLTLQLNQDSKIPVKNICRLFAADRRRVETALESCGLPNGRNDAIYPAEFGPDVFRLFIKSICPRPEIDGIFAEVGARSRPYLTVDQFTEFINNCQRDPRLNEILYPPLKPSQVQLMIEKYEPNASLAKKGHISVGGFLKFLQGDENSAIPAEKIDLSDDMMQPLSHYFINSSHNTYLMAGQLAGSSSVEMYRQALLAGCRCVELDCWKGRTADEEPVITHGFTMTTEILFKDVIEAIKDCAFKTSPFPVILSFENHVDSPKQQAKMAEYCRTIFGDALLMDPLEKYLLESGIPLPSPQDLIGKILIKNKKKKHPPKGAQEGGSAKRRAGEAISNTQSDSSSVCDPCSPSTGAARGASCPIITNGHELQVDMNGMHPKDSLSTRKLSQDKHTPLPERREGDGESEEEYDEDDDAKKGSTDEGSCNSSEAIATEEMSNLVNYVQPVKFTTFEAARKKNRSYEMSSFVETKGMEQLTKCPVEFVEYNKCQLSRIYPKGTRVDSSNYMPQVFWNAGCQLVALNYQTMDLAMQLNIGMFEYNRRSGYILKPEFMRRSDKHFDPFSDNTVDGIIANTVSVKVISGQFLSDKKVGCFVEVDMFGLPVDTKRKIYKTKTAPGNSINPVWDEEPFVFKKVVLPTLACLRVAAFEDGGKFLGHRIMPVSAIRPGYRHICLRNESNQALALPAILVYIQVKDYVPDAFADLTEALANPIRYVSLMEQRAQQLAALIGEFDEGTAEVRMAHDGPISMPPAPHKVAAPPGAPQGSGPTDTVKSPAKPPPQKDDVLASILRGVEALTVEQIKQHKAVLKLQFKQHKEAKDLSKRHQKRIAELAKEQMARLSDLQAELKKCHPTMSPSASLEGELSALEGQGGRQITEMKQQQQEEMLHMRQEHCELEKARRQQHIKQVRVR</sequence>
<feature type="region of interest" description="Disordered" evidence="13">
    <location>
        <begin position="448"/>
        <end position="504"/>
    </location>
</feature>
<dbReference type="GO" id="GO:0005509">
    <property type="term" value="F:calcium ion binding"/>
    <property type="evidence" value="ECO:0007669"/>
    <property type="project" value="InterPro"/>
</dbReference>
<dbReference type="FunFam" id="2.60.40.150:FF:000008">
    <property type="entry name" value="1-phosphatidylinositol 4,5-bisphosphate phosphodiesterase"/>
    <property type="match status" value="1"/>
</dbReference>
<keyword evidence="11" id="KW-0479">Metal-binding</keyword>
<dbReference type="SUPFAM" id="SSF69989">
    <property type="entry name" value="C-terminal domain of PLC-beta"/>
    <property type="match status" value="1"/>
</dbReference>
<evidence type="ECO:0000313" key="16">
    <source>
        <dbReference type="Ensembl" id="ENSPMAP00000008485.1"/>
    </source>
</evidence>
<feature type="binding site" evidence="11">
    <location>
        <position position="332"/>
    </location>
    <ligand>
        <name>Ca(2+)</name>
        <dbReference type="ChEBI" id="CHEBI:29108"/>
    </ligand>
</feature>
<keyword evidence="3 12" id="KW-0378">Hydrolase</keyword>
<evidence type="ECO:0000256" key="12">
    <source>
        <dbReference type="RuleBase" id="RU361133"/>
    </source>
</evidence>
<keyword evidence="4 11" id="KW-0106">Calcium</keyword>
<dbReference type="SMART" id="SM00148">
    <property type="entry name" value="PLCXc"/>
    <property type="match status" value="1"/>
</dbReference>
<dbReference type="SMART" id="SM00149">
    <property type="entry name" value="PLCYc"/>
    <property type="match status" value="1"/>
</dbReference>
<feature type="active site" evidence="10">
    <location>
        <position position="251"/>
    </location>
</feature>
<dbReference type="SMART" id="SM00239">
    <property type="entry name" value="C2"/>
    <property type="match status" value="1"/>
</dbReference>
<evidence type="ECO:0000256" key="11">
    <source>
        <dbReference type="PIRSR" id="PIRSR000956-2"/>
    </source>
</evidence>
<dbReference type="Gene3D" id="1.10.238.10">
    <property type="entry name" value="EF-hand"/>
    <property type="match status" value="1"/>
</dbReference>
<dbReference type="Gene3D" id="3.20.20.190">
    <property type="entry name" value="Phosphatidylinositol (PI) phosphodiesterase"/>
    <property type="match status" value="1"/>
</dbReference>
<dbReference type="CDD" id="cd00275">
    <property type="entry name" value="C2_PLC_like"/>
    <property type="match status" value="1"/>
</dbReference>
<dbReference type="GO" id="GO:0120548">
    <property type="term" value="F:phosphatidylinositol phospholipase C activity"/>
    <property type="evidence" value="ECO:0007669"/>
    <property type="project" value="RHEA"/>
</dbReference>
<dbReference type="Ensembl" id="ENSPMAT00000008523.1">
    <property type="protein sequence ID" value="ENSPMAP00000008485.1"/>
    <property type="gene ID" value="ENSPMAG00000007599.1"/>
</dbReference>
<dbReference type="Pfam" id="PF00168">
    <property type="entry name" value="C2"/>
    <property type="match status" value="1"/>
</dbReference>
<evidence type="ECO:0000256" key="3">
    <source>
        <dbReference type="ARBA" id="ARBA00022801"/>
    </source>
</evidence>
<dbReference type="Pfam" id="PF00387">
    <property type="entry name" value="PI-PLC-Y"/>
    <property type="match status" value="1"/>
</dbReference>
<dbReference type="InterPro" id="IPR035892">
    <property type="entry name" value="C2_domain_sf"/>
</dbReference>
<dbReference type="PROSITE" id="PS50008">
    <property type="entry name" value="PIPLC_Y_DOMAIN"/>
    <property type="match status" value="1"/>
</dbReference>
<dbReference type="Pfam" id="PF17787">
    <property type="entry name" value="PH_14"/>
    <property type="match status" value="1"/>
</dbReference>
<evidence type="ECO:0000256" key="7">
    <source>
        <dbReference type="ARBA" id="ARBA00023224"/>
    </source>
</evidence>
<organism evidence="16">
    <name type="scientific">Petromyzon marinus</name>
    <name type="common">Sea lamprey</name>
    <dbReference type="NCBI Taxonomy" id="7757"/>
    <lineage>
        <taxon>Eukaryota</taxon>
        <taxon>Metazoa</taxon>
        <taxon>Chordata</taxon>
        <taxon>Craniata</taxon>
        <taxon>Vertebrata</taxon>
        <taxon>Cyclostomata</taxon>
        <taxon>Hyperoartia</taxon>
        <taxon>Petromyzontiformes</taxon>
        <taxon>Petromyzontidae</taxon>
        <taxon>Petromyzon</taxon>
    </lineage>
</organism>
<feature type="region of interest" description="Disordered" evidence="13">
    <location>
        <begin position="818"/>
        <end position="857"/>
    </location>
</feature>
<name>S4RTE5_PETMA</name>
<feature type="binding site" evidence="11">
    <location>
        <position position="252"/>
    </location>
    <ligand>
        <name>Ca(2+)</name>
        <dbReference type="ChEBI" id="CHEBI:29108"/>
    </ligand>
</feature>
<evidence type="ECO:0000256" key="6">
    <source>
        <dbReference type="ARBA" id="ARBA00023098"/>
    </source>
</evidence>
<dbReference type="InterPro" id="IPR042531">
    <property type="entry name" value="PLC-beta_C_sf"/>
</dbReference>
<dbReference type="InterPro" id="IPR000909">
    <property type="entry name" value="PLipase_C_PInositol-sp_X_dom"/>
</dbReference>
<dbReference type="PANTHER" id="PTHR10336">
    <property type="entry name" value="PHOSPHOINOSITIDE-SPECIFIC PHOSPHOLIPASE C FAMILY PROTEIN"/>
    <property type="match status" value="1"/>
</dbReference>
<feature type="binding site" evidence="11">
    <location>
        <position position="283"/>
    </location>
    <ligand>
        <name>Ca(2+)</name>
        <dbReference type="ChEBI" id="CHEBI:29108"/>
    </ligand>
</feature>
<dbReference type="InterPro" id="IPR037862">
    <property type="entry name" value="PLC-beta_PH"/>
</dbReference>
<feature type="binding site" evidence="11">
    <location>
        <position position="281"/>
    </location>
    <ligand>
        <name>Ca(2+)</name>
        <dbReference type="ChEBI" id="CHEBI:29108"/>
    </ligand>
</feature>
<feature type="compositionally biased region" description="Basic and acidic residues" evidence="13">
    <location>
        <begin position="453"/>
        <end position="478"/>
    </location>
</feature>
<dbReference type="GO" id="GO:0048015">
    <property type="term" value="P:phosphatidylinositol-mediated signaling"/>
    <property type="evidence" value="ECO:0007669"/>
    <property type="project" value="TreeGrafter"/>
</dbReference>
<dbReference type="GO" id="GO:0004435">
    <property type="term" value="F:phosphatidylinositol-4,5-bisphosphate phospholipase C activity"/>
    <property type="evidence" value="ECO:0007669"/>
    <property type="project" value="UniProtKB-EC"/>
</dbReference>
<evidence type="ECO:0000256" key="9">
    <source>
        <dbReference type="ARBA" id="ARBA00023726"/>
    </source>
</evidence>